<dbReference type="Proteomes" id="UP000241158">
    <property type="component" value="Unassembled WGS sequence"/>
</dbReference>
<proteinExistence type="predicted"/>
<organism evidence="2 3">
    <name type="scientific">Phyllobacterium endophyticum</name>
    <dbReference type="NCBI Taxonomy" id="1149773"/>
    <lineage>
        <taxon>Bacteria</taxon>
        <taxon>Pseudomonadati</taxon>
        <taxon>Pseudomonadota</taxon>
        <taxon>Alphaproteobacteria</taxon>
        <taxon>Hyphomicrobiales</taxon>
        <taxon>Phyllobacteriaceae</taxon>
        <taxon>Phyllobacterium</taxon>
    </lineage>
</organism>
<dbReference type="EMBL" id="PGGN01000001">
    <property type="protein sequence ID" value="PSH60133.1"/>
    <property type="molecule type" value="Genomic_DNA"/>
</dbReference>
<keyword evidence="3" id="KW-1185">Reference proteome</keyword>
<gene>
    <name evidence="2" type="ORF">CU100_05355</name>
</gene>
<dbReference type="InterPro" id="IPR009506">
    <property type="entry name" value="YjiS-like"/>
</dbReference>
<dbReference type="Pfam" id="PF06568">
    <property type="entry name" value="YjiS-like"/>
    <property type="match status" value="1"/>
</dbReference>
<evidence type="ECO:0000313" key="3">
    <source>
        <dbReference type="Proteomes" id="UP000241158"/>
    </source>
</evidence>
<comment type="caution">
    <text evidence="2">The sequence shown here is derived from an EMBL/GenBank/DDBJ whole genome shotgun (WGS) entry which is preliminary data.</text>
</comment>
<sequence>MSLRNRIHQYRQYRQNLHELRSCTDRNLADLGIARSDIRRIAWMACV</sequence>
<evidence type="ECO:0000259" key="1">
    <source>
        <dbReference type="Pfam" id="PF06568"/>
    </source>
</evidence>
<dbReference type="OrthoDB" id="8244198at2"/>
<dbReference type="RefSeq" id="WP_106715449.1">
    <property type="nucleotide sequence ID" value="NZ_JACHXT010000004.1"/>
</dbReference>
<feature type="domain" description="YjiS-like" evidence="1">
    <location>
        <begin position="3"/>
        <end position="39"/>
    </location>
</feature>
<dbReference type="AlphaFoldDB" id="A0A2P7B0Z6"/>
<protein>
    <recommendedName>
        <fullName evidence="1">YjiS-like domain-containing protein</fullName>
    </recommendedName>
</protein>
<evidence type="ECO:0000313" key="2">
    <source>
        <dbReference type="EMBL" id="PSH60133.1"/>
    </source>
</evidence>
<accession>A0A2P7B0Z6</accession>
<reference evidence="3" key="1">
    <citation type="submission" date="2017-11" db="EMBL/GenBank/DDBJ databases">
        <authorList>
            <person name="Kuznetsova I."/>
            <person name="Sazanova A."/>
            <person name="Chirak E."/>
            <person name="Safronova V."/>
            <person name="Willems A."/>
        </authorList>
    </citation>
    <scope>NUCLEOTIDE SEQUENCE [LARGE SCALE GENOMIC DNA]</scope>
    <source>
        <strain evidence="3">PEPV15</strain>
    </source>
</reference>
<name>A0A2P7B0Z6_9HYPH</name>